<proteinExistence type="predicted"/>
<dbReference type="STRING" id="292462.AWC05_12435"/>
<comment type="caution">
    <text evidence="3">The sequence shown here is derived from an EMBL/GenBank/DDBJ whole genome shotgun (WGS) entry which is preliminary data.</text>
</comment>
<evidence type="ECO:0000313" key="3">
    <source>
        <dbReference type="EMBL" id="ORV55958.1"/>
    </source>
</evidence>
<dbReference type="Proteomes" id="UP000193010">
    <property type="component" value="Unassembled WGS sequence"/>
</dbReference>
<dbReference type="OrthoDB" id="9759959at2"/>
<evidence type="ECO:0000259" key="1">
    <source>
        <dbReference type="Pfam" id="PF14742"/>
    </source>
</evidence>
<gene>
    <name evidence="3" type="ORF">AWC05_12435</name>
</gene>
<dbReference type="InterPro" id="IPR012341">
    <property type="entry name" value="6hp_glycosidase-like_sf"/>
</dbReference>
<accession>A0A1X1UGV3</accession>
<reference evidence="3 4" key="1">
    <citation type="submission" date="2016-01" db="EMBL/GenBank/DDBJ databases">
        <title>The new phylogeny of the genus Mycobacterium.</title>
        <authorList>
            <person name="Tarcisio F."/>
            <person name="Conor M."/>
            <person name="Antonella G."/>
            <person name="Elisabetta G."/>
            <person name="Giulia F.S."/>
            <person name="Sara T."/>
            <person name="Anna F."/>
            <person name="Clotilde B."/>
            <person name="Roberto B."/>
            <person name="Veronica D.S."/>
            <person name="Fabio R."/>
            <person name="Monica P."/>
            <person name="Olivier J."/>
            <person name="Enrico T."/>
            <person name="Nicola S."/>
        </authorList>
    </citation>
    <scope>NUCLEOTIDE SEQUENCE [LARGE SCALE GENOMIC DNA]</scope>
    <source>
        <strain evidence="3 4">DSM 44852</strain>
    </source>
</reference>
<dbReference type="RefSeq" id="WP_085220434.1">
    <property type="nucleotide sequence ID" value="NZ_AP022576.1"/>
</dbReference>
<dbReference type="SUPFAM" id="SSF48208">
    <property type="entry name" value="Six-hairpin glycosidases"/>
    <property type="match status" value="1"/>
</dbReference>
<keyword evidence="4" id="KW-1185">Reference proteome</keyword>
<dbReference type="InterPro" id="IPR054491">
    <property type="entry name" value="MGH1-like_GH"/>
</dbReference>
<organism evidence="3 4">
    <name type="scientific">Mycobacterium florentinum</name>
    <dbReference type="NCBI Taxonomy" id="292462"/>
    <lineage>
        <taxon>Bacteria</taxon>
        <taxon>Bacillati</taxon>
        <taxon>Actinomycetota</taxon>
        <taxon>Actinomycetes</taxon>
        <taxon>Mycobacteriales</taxon>
        <taxon>Mycobacteriaceae</taxon>
        <taxon>Mycobacterium</taxon>
        <taxon>Mycobacterium simiae complex</taxon>
    </lineage>
</organism>
<dbReference type="Gene3D" id="1.50.10.10">
    <property type="match status" value="1"/>
</dbReference>
<evidence type="ECO:0000259" key="2">
    <source>
        <dbReference type="Pfam" id="PF22422"/>
    </source>
</evidence>
<dbReference type="InterPro" id="IPR008928">
    <property type="entry name" value="6-hairpin_glycosidase_sf"/>
</dbReference>
<protein>
    <submittedName>
        <fullName evidence="3">Amylo-alpha-1,6-glucosidase</fullName>
    </submittedName>
</protein>
<feature type="domain" description="Mannosylglycerate hydrolase MGH1-like glycoside hydrolase" evidence="2">
    <location>
        <begin position="376"/>
        <end position="595"/>
    </location>
</feature>
<dbReference type="InterPro" id="IPR032856">
    <property type="entry name" value="GDE_N_bis"/>
</dbReference>
<dbReference type="AlphaFoldDB" id="A0A1X1UGV3"/>
<name>A0A1X1UGV3_MYCFL</name>
<dbReference type="Pfam" id="PF22422">
    <property type="entry name" value="MGH1-like_GH"/>
    <property type="match status" value="1"/>
</dbReference>
<dbReference type="Pfam" id="PF14742">
    <property type="entry name" value="GDE_N_bis"/>
    <property type="match status" value="1"/>
</dbReference>
<evidence type="ECO:0000313" key="4">
    <source>
        <dbReference type="Proteomes" id="UP000193010"/>
    </source>
</evidence>
<dbReference type="EMBL" id="LQOV01000006">
    <property type="protein sequence ID" value="ORV55958.1"/>
    <property type="molecule type" value="Genomic_DNA"/>
</dbReference>
<sequence>MTAPPAAFNTGAPARIGAGSATVTLVEGATFCLSDCQGDIVVGRPHGLFFRDARVLSKWELRVDGQAPEPLSVQPSAAFATQFILRRAPHGGGVDSTLLLVRERLVADGLRETISVHNLDHEPTVVVLELHVDADFADLFSVKEGRAAPGGAEVAVVDGELALREWGDRLRGLTVTASGEPMVSPGLLTWRVVVPAGQAWHTEIHAEPTWANKTVRARFRRGENLESSAPARRLEAWRDTATTVEAGHRVLTEVLRQTESDLGALLMHDETGRGRSFVAAGAPWFMTLFGRDSLLTAWMALPLDVGLSMGTLQQLAAVQGRRVEPITEEEPGRIMHEIRRGPASTDVLGGAIYYGSVDATLLFVMLLAEAWRWGADESAVRALLPAADAALAWAERYGDRDGDGFVEYQRATDRGLINQGWKDSFDGINDAGGRSAEPPVALCEVQGYYYAALLARAELAEAFDDIARAAQLRESAQTLRTRFLETFWLPQHGWYAVALDGHKHPVDALTSNVAHCLWTGIATDEHAAALVEHLATDQMDSGFGLRTLATTMGAYNPMSYHNGAVWPHDTAIAVAGLLRYRHVPGALALAQRLAAGLLDAADAFGARLPELYCGFPRSQFRAPIPYPTSCSPQAWSSAAPVLLLRSFLGLEPHTPHRQIAVSPHLPEAWGRVVLTDLRLGNIAVDLEAEGETVKILRMPEDWQLHTAPR</sequence>
<feature type="domain" description="Putative glycogen debranching enzyme N-terminal" evidence="1">
    <location>
        <begin position="25"/>
        <end position="204"/>
    </location>
</feature>
<dbReference type="GO" id="GO:0005975">
    <property type="term" value="P:carbohydrate metabolic process"/>
    <property type="evidence" value="ECO:0007669"/>
    <property type="project" value="InterPro"/>
</dbReference>